<dbReference type="PROSITE" id="PS50890">
    <property type="entry name" value="PUA"/>
    <property type="match status" value="1"/>
</dbReference>
<evidence type="ECO:0000313" key="8">
    <source>
        <dbReference type="EMBL" id="KAJ2848942.1"/>
    </source>
</evidence>
<dbReference type="SMART" id="SM00449">
    <property type="entry name" value="SPRY"/>
    <property type="match status" value="1"/>
</dbReference>
<dbReference type="CDD" id="cd11609">
    <property type="entry name" value="MCT1_N"/>
    <property type="match status" value="1"/>
</dbReference>
<dbReference type="InterPro" id="IPR043136">
    <property type="entry name" value="B30.2/SPRY_sf"/>
</dbReference>
<dbReference type="SMART" id="SM00185">
    <property type="entry name" value="ARM"/>
    <property type="match status" value="2"/>
</dbReference>
<dbReference type="PANTHER" id="PTHR22798:SF0">
    <property type="entry name" value="MALIGNANT T-CELL-AMPLIFIED SEQUENCE 1"/>
    <property type="match status" value="1"/>
</dbReference>
<dbReference type="InterPro" id="IPR001870">
    <property type="entry name" value="B30.2/SPRY"/>
</dbReference>
<dbReference type="Pfam" id="PF00622">
    <property type="entry name" value="SPRY"/>
    <property type="match status" value="1"/>
</dbReference>
<evidence type="ECO:0000256" key="5">
    <source>
        <dbReference type="ARBA" id="ARBA00070056"/>
    </source>
</evidence>
<dbReference type="InterPro" id="IPR041366">
    <property type="entry name" value="Pre-PUA"/>
</dbReference>
<protein>
    <recommendedName>
        <fullName evidence="5">Translation machinery-associated protein 20</fullName>
    </recommendedName>
</protein>
<dbReference type="NCBIfam" id="TIGR00451">
    <property type="entry name" value="unchar_dom_2"/>
    <property type="match status" value="1"/>
</dbReference>
<dbReference type="Gene3D" id="2.60.120.920">
    <property type="match status" value="1"/>
</dbReference>
<dbReference type="InterPro" id="IPR004521">
    <property type="entry name" value="Uncharacterised_CHP00451"/>
</dbReference>
<sequence length="1578" mass="170353">MSATDGWQLVAAGVVAAIATYRVLEHVGAQTEYECEFLKQARARRRRRRGTEWQSSAGGALRTASVAQLALHADSRQRRAAAELLYDSAARGRVLALAVKAAQKGEGVGQLQAVQLLRALAQAQTRHGRLERAGAVAALVQCMKSSDKAVVLEATATLKDMLGPSEAGRIRKRGKEAGVLEAIAEVLTETQDAAVAAGSAGLARVYAQHSQFHGAMVQAGMLKALLRTARRSSADVEVQRVVLESLVRLSTSLAAPDLEQLLANGAGAVVAASIRYDDQSVASWGVGLLHELVSRGVGVMQLASSPGLVRWLCRRLSTAKYAYTNQLILRSLWCLTIVSPTALAAIADPPSLRRVLAVFATDDADAHSCGVVLMSRVAALPRTHAWILASPVPRALRDMVTRIPRSVRQDLLPEIAEFVSRLCHSAAQGAQADLAATCELLLGCDVEQARLAAVLAVINASAAPRDFARQVASLRVRTMLINMVLDFTHEHAQLYAAKGLAALLPCQLMRTDTLVFEGLVPFVHVLRVRYAPVLTDPSALTSPRSLQLMAYFSASSVLLSAMQVLLASEARTHGHALATGKSTDACAALFELQSCLLSYAAICLGHLLDIAIPEAAIQSHTMRNTVNAFVAAYYRSEPNDPHARAASADARMLNRGGHVRHTVLLDATADTQGPWPTDPVSPRLKPDPRSANAEAGPEEADSEAKQYKGILSNKRLRIILPPLRLALGVLADSLNSALVVQHPAAARQALHLARIVCRELPELSGIALRVLGSIDVRVLSAADAAGLLHLCSAYLKNSELAPPASGESDAVDMLGTVLCQLSDTAPAMPAEQLSAAHGEVCAETTVQSGPDTENAVQGSLDAEGIASLPPCVGMVEDANREPAMYFNRYPECKPAIIKRCGQIYAQFALDRYAAGWRTCEEIYACTEPASHACWMVDRSGPRGACIEIEPTHIRRPPEPLSADSAGCSSGSPVPVRPPSPFLPADSAGPCAPPLSHELPASPAGTLFHTQSPFYPSFVTLADGLTVWNNSWKFESVRMRTGVDGRLGGTHRFHVRLLTGGLIQIGWCSNMCTFYPESGEGVGDDFESVAYDGHRRRKWFGTAEDVTYGESWKAGDVITCELDLDNGRVVFFRNGRSMGLAFGINERGVMEGGESGFQGLSRDRTWYPAFSLASEQGLVFLGGDDTEQQRLRIKLPATNASASSDHSSDDAAAACVPVESSLAPEQQQQQLPSTPKSLNDLRALGVVHAFRIRFEFQDLDSFPCIALDLPNGQGQIILGPNTEPENLSTYLQPEWWAIWSSTPYNVHDTQPLLLRQQFSSALSGALESSVEHKCLTRRMASDLWVCFAVLSDGRVCVAAASEDMHIVEPPLVFDTKLQAVDSSHTWLPTVSPAVVWIMFKKFNLAESISGKTQVKASTVRGLRTKLIEQFPQLEPHIDEILPKKSPLVQIKCKDHMMLYSLNNEIMFFQHFDDPLTPTLRLLHQFPDILPQLQVDRGAIKFVLSGANIMCPGLTSPGAKLPQENVDKGTIVAIMAEGKQHALAIGITTMSTDDIKSINRGNGVDLIHYLNDPLWKTNLD</sequence>
<comment type="similarity">
    <text evidence="4">Belongs to the TMA20 family.</text>
</comment>
<dbReference type="InterPro" id="IPR016437">
    <property type="entry name" value="MCT-1/Tma20"/>
</dbReference>
<keyword evidence="9" id="KW-1185">Reference proteome</keyword>
<dbReference type="SUPFAM" id="SSF88697">
    <property type="entry name" value="PUA domain-like"/>
    <property type="match status" value="1"/>
</dbReference>
<dbReference type="GO" id="GO:0005737">
    <property type="term" value="C:cytoplasm"/>
    <property type="evidence" value="ECO:0007669"/>
    <property type="project" value="UniProtKB-SubCell"/>
</dbReference>
<dbReference type="FunFam" id="3.10.400.20:FF:000001">
    <property type="entry name" value="Malignant T-cell-amplified sequence 1"/>
    <property type="match status" value="1"/>
</dbReference>
<dbReference type="Gene3D" id="1.25.10.10">
    <property type="entry name" value="Leucine-rich Repeat Variant"/>
    <property type="match status" value="1"/>
</dbReference>
<organism evidence="8 9">
    <name type="scientific">Coemansia brasiliensis</name>
    <dbReference type="NCBI Taxonomy" id="2650707"/>
    <lineage>
        <taxon>Eukaryota</taxon>
        <taxon>Fungi</taxon>
        <taxon>Fungi incertae sedis</taxon>
        <taxon>Zoopagomycota</taxon>
        <taxon>Kickxellomycotina</taxon>
        <taxon>Kickxellomycetes</taxon>
        <taxon>Kickxellales</taxon>
        <taxon>Kickxellaceae</taxon>
        <taxon>Coemansia</taxon>
    </lineage>
</organism>
<dbReference type="GO" id="GO:0001731">
    <property type="term" value="P:formation of translation preinitiation complex"/>
    <property type="evidence" value="ECO:0007669"/>
    <property type="project" value="TreeGrafter"/>
</dbReference>
<evidence type="ECO:0000256" key="1">
    <source>
        <dbReference type="ARBA" id="ARBA00004496"/>
    </source>
</evidence>
<comment type="caution">
    <text evidence="8">The sequence shown here is derived from an EMBL/GenBank/DDBJ whole genome shotgun (WGS) entry which is preliminary data.</text>
</comment>
<dbReference type="InterPro" id="IPR015947">
    <property type="entry name" value="PUA-like_sf"/>
</dbReference>
<dbReference type="InterPro" id="IPR013320">
    <property type="entry name" value="ConA-like_dom_sf"/>
</dbReference>
<dbReference type="SUPFAM" id="SSF48371">
    <property type="entry name" value="ARM repeat"/>
    <property type="match status" value="1"/>
</dbReference>
<dbReference type="InterPro" id="IPR016024">
    <property type="entry name" value="ARM-type_fold"/>
</dbReference>
<evidence type="ECO:0000256" key="2">
    <source>
        <dbReference type="ARBA" id="ARBA00022490"/>
    </source>
</evidence>
<dbReference type="Gene3D" id="3.10.400.20">
    <property type="match status" value="1"/>
</dbReference>
<dbReference type="Pfam" id="PF17832">
    <property type="entry name" value="Pre-PUA"/>
    <property type="match status" value="1"/>
</dbReference>
<feature type="domain" description="B30.2/SPRY" evidence="7">
    <location>
        <begin position="986"/>
        <end position="1187"/>
    </location>
</feature>
<dbReference type="InterPro" id="IPR011989">
    <property type="entry name" value="ARM-like"/>
</dbReference>
<accession>A0A9W8I8M4</accession>
<evidence type="ECO:0000256" key="6">
    <source>
        <dbReference type="SAM" id="MobiDB-lite"/>
    </source>
</evidence>
<dbReference type="PROSITE" id="PS50188">
    <property type="entry name" value="B302_SPRY"/>
    <property type="match status" value="1"/>
</dbReference>
<evidence type="ECO:0000256" key="3">
    <source>
        <dbReference type="ARBA" id="ARBA00060251"/>
    </source>
</evidence>
<gene>
    <name evidence="8" type="primary">TMA20</name>
    <name evidence="8" type="ORF">IWW36_002981</name>
</gene>
<evidence type="ECO:0000259" key="7">
    <source>
        <dbReference type="PROSITE" id="PS50188"/>
    </source>
</evidence>
<evidence type="ECO:0000256" key="4">
    <source>
        <dbReference type="ARBA" id="ARBA00061046"/>
    </source>
</evidence>
<dbReference type="GO" id="GO:0003723">
    <property type="term" value="F:RNA binding"/>
    <property type="evidence" value="ECO:0007669"/>
    <property type="project" value="InterPro"/>
</dbReference>
<dbReference type="InterPro" id="IPR002478">
    <property type="entry name" value="PUA"/>
</dbReference>
<comment type="subcellular location">
    <subcellularLocation>
        <location evidence="1">Cytoplasm</location>
    </subcellularLocation>
</comment>
<dbReference type="PANTHER" id="PTHR22798">
    <property type="entry name" value="MCT-1 PROTEIN"/>
    <property type="match status" value="1"/>
</dbReference>
<feature type="region of interest" description="Disordered" evidence="6">
    <location>
        <begin position="667"/>
        <end position="706"/>
    </location>
</feature>
<dbReference type="SUPFAM" id="SSF49899">
    <property type="entry name" value="Concanavalin A-like lectins/glucanases"/>
    <property type="match status" value="1"/>
</dbReference>
<dbReference type="CDD" id="cd21155">
    <property type="entry name" value="PUA_MCTS-1-like"/>
    <property type="match status" value="1"/>
</dbReference>
<comment type="function">
    <text evidence="3">Involved in translation.</text>
</comment>
<dbReference type="Pfam" id="PF01472">
    <property type="entry name" value="PUA"/>
    <property type="match status" value="1"/>
</dbReference>
<dbReference type="InterPro" id="IPR000225">
    <property type="entry name" value="Armadillo"/>
</dbReference>
<dbReference type="EMBL" id="JANBUW010000118">
    <property type="protein sequence ID" value="KAJ2848942.1"/>
    <property type="molecule type" value="Genomic_DNA"/>
</dbReference>
<reference evidence="8" key="1">
    <citation type="submission" date="2022-07" db="EMBL/GenBank/DDBJ databases">
        <title>Phylogenomic reconstructions and comparative analyses of Kickxellomycotina fungi.</title>
        <authorList>
            <person name="Reynolds N.K."/>
            <person name="Stajich J.E."/>
            <person name="Barry K."/>
            <person name="Grigoriev I.V."/>
            <person name="Crous P."/>
            <person name="Smith M.E."/>
        </authorList>
    </citation>
    <scope>NUCLEOTIDE SEQUENCE</scope>
    <source>
        <strain evidence="8">NRRL 1566</strain>
    </source>
</reference>
<keyword evidence="2" id="KW-0963">Cytoplasm</keyword>
<proteinExistence type="inferred from homology"/>
<dbReference type="SMART" id="SM00359">
    <property type="entry name" value="PUA"/>
    <property type="match status" value="1"/>
</dbReference>
<dbReference type="OrthoDB" id="2967263at2759"/>
<dbReference type="InterPro" id="IPR003877">
    <property type="entry name" value="SPRY_dom"/>
</dbReference>
<evidence type="ECO:0000313" key="9">
    <source>
        <dbReference type="Proteomes" id="UP001139887"/>
    </source>
</evidence>
<name>A0A9W8I8M4_9FUNG</name>
<dbReference type="Proteomes" id="UP001139887">
    <property type="component" value="Unassembled WGS sequence"/>
</dbReference>